<dbReference type="OrthoDB" id="2686804at2759"/>
<reference evidence="2" key="2">
    <citation type="submission" date="2015-01" db="EMBL/GenBank/DDBJ databases">
        <title>Evolutionary Origins and Diversification of the Mycorrhizal Mutualists.</title>
        <authorList>
            <consortium name="DOE Joint Genome Institute"/>
            <consortium name="Mycorrhizal Genomics Consortium"/>
            <person name="Kohler A."/>
            <person name="Kuo A."/>
            <person name="Nagy L.G."/>
            <person name="Floudas D."/>
            <person name="Copeland A."/>
            <person name="Barry K.W."/>
            <person name="Cichocki N."/>
            <person name="Veneault-Fourrey C."/>
            <person name="LaButti K."/>
            <person name="Lindquist E.A."/>
            <person name="Lipzen A."/>
            <person name="Lundell T."/>
            <person name="Morin E."/>
            <person name="Murat C."/>
            <person name="Riley R."/>
            <person name="Ohm R."/>
            <person name="Sun H."/>
            <person name="Tunlid A."/>
            <person name="Henrissat B."/>
            <person name="Grigoriev I.V."/>
            <person name="Hibbett D.S."/>
            <person name="Martin F."/>
        </authorList>
    </citation>
    <scope>NUCLEOTIDE SEQUENCE [LARGE SCALE GENOMIC DNA]</scope>
    <source>
        <strain evidence="2">Ve08.2h10</strain>
    </source>
</reference>
<dbReference type="AlphaFoldDB" id="A0A0D0CV54"/>
<dbReference type="Proteomes" id="UP000054538">
    <property type="component" value="Unassembled WGS sequence"/>
</dbReference>
<sequence>FPQTLSFNDKMCIIHEWQHEMAPKNPKHSTCAVCAHCIQDLLLEDVEPTPSLLSLLVNPYLPEHTLPNSYNISLYLQAILYCKGMCSTMSLAPLRVCPSCHCSLCGKRLTQPKNSLANFQYYGHERLLIETCQAFVNASLFDLMLVSHSRASTVTHHYSTQT</sequence>
<evidence type="ECO:0000313" key="1">
    <source>
        <dbReference type="EMBL" id="KIK87387.1"/>
    </source>
</evidence>
<dbReference type="STRING" id="930991.A0A0D0CV54"/>
<accession>A0A0D0CV54</accession>
<name>A0A0D0CV54_9AGAM</name>
<feature type="non-terminal residue" evidence="1">
    <location>
        <position position="1"/>
    </location>
</feature>
<evidence type="ECO:0000313" key="2">
    <source>
        <dbReference type="Proteomes" id="UP000054538"/>
    </source>
</evidence>
<dbReference type="HOGENOM" id="CLU_1639462_0_0_1"/>
<dbReference type="InParanoid" id="A0A0D0CV54"/>
<organism evidence="1 2">
    <name type="scientific">Paxillus rubicundulus Ve08.2h10</name>
    <dbReference type="NCBI Taxonomy" id="930991"/>
    <lineage>
        <taxon>Eukaryota</taxon>
        <taxon>Fungi</taxon>
        <taxon>Dikarya</taxon>
        <taxon>Basidiomycota</taxon>
        <taxon>Agaricomycotina</taxon>
        <taxon>Agaricomycetes</taxon>
        <taxon>Agaricomycetidae</taxon>
        <taxon>Boletales</taxon>
        <taxon>Paxilineae</taxon>
        <taxon>Paxillaceae</taxon>
        <taxon>Paxillus</taxon>
    </lineage>
</organism>
<proteinExistence type="predicted"/>
<protein>
    <submittedName>
        <fullName evidence="1">Uncharacterized protein</fullName>
    </submittedName>
</protein>
<reference evidence="1 2" key="1">
    <citation type="submission" date="2014-04" db="EMBL/GenBank/DDBJ databases">
        <authorList>
            <consortium name="DOE Joint Genome Institute"/>
            <person name="Kuo A."/>
            <person name="Kohler A."/>
            <person name="Jargeat P."/>
            <person name="Nagy L.G."/>
            <person name="Floudas D."/>
            <person name="Copeland A."/>
            <person name="Barry K.W."/>
            <person name="Cichocki N."/>
            <person name="Veneault-Fourrey C."/>
            <person name="LaButti K."/>
            <person name="Lindquist E.A."/>
            <person name="Lipzen A."/>
            <person name="Lundell T."/>
            <person name="Morin E."/>
            <person name="Murat C."/>
            <person name="Sun H."/>
            <person name="Tunlid A."/>
            <person name="Henrissat B."/>
            <person name="Grigoriev I.V."/>
            <person name="Hibbett D.S."/>
            <person name="Martin F."/>
            <person name="Nordberg H.P."/>
            <person name="Cantor M.N."/>
            <person name="Hua S.X."/>
        </authorList>
    </citation>
    <scope>NUCLEOTIDE SEQUENCE [LARGE SCALE GENOMIC DNA]</scope>
    <source>
        <strain evidence="1 2">Ve08.2h10</strain>
    </source>
</reference>
<keyword evidence="2" id="KW-1185">Reference proteome</keyword>
<feature type="non-terminal residue" evidence="1">
    <location>
        <position position="162"/>
    </location>
</feature>
<gene>
    <name evidence="1" type="ORF">PAXRUDRAFT_77640</name>
</gene>
<dbReference type="EMBL" id="KN825545">
    <property type="protein sequence ID" value="KIK87387.1"/>
    <property type="molecule type" value="Genomic_DNA"/>
</dbReference>